<dbReference type="InterPro" id="IPR041698">
    <property type="entry name" value="Methyltransf_25"/>
</dbReference>
<dbReference type="PANTHER" id="PTHR43464:SF23">
    <property type="entry name" value="JUVENILE HORMONE ACID O-METHYLTRANSFERASE"/>
    <property type="match status" value="1"/>
</dbReference>
<keyword evidence="3" id="KW-1185">Reference proteome</keyword>
<dbReference type="eggNOG" id="COG2226">
    <property type="taxonomic scope" value="Bacteria"/>
</dbReference>
<evidence type="ECO:0000313" key="3">
    <source>
        <dbReference type="Proteomes" id="UP000006854"/>
    </source>
</evidence>
<dbReference type="AlphaFoldDB" id="F2RFS7"/>
<dbReference type="Gene3D" id="3.40.50.150">
    <property type="entry name" value="Vaccinia Virus protein VP39"/>
    <property type="match status" value="1"/>
</dbReference>
<dbReference type="Proteomes" id="UP000006854">
    <property type="component" value="Chromosome"/>
</dbReference>
<proteinExistence type="predicted"/>
<dbReference type="KEGG" id="sve:SVEN_3943"/>
<gene>
    <name evidence="2" type="ordered locus">SVEN_3943</name>
</gene>
<feature type="domain" description="Methyltransferase" evidence="1">
    <location>
        <begin position="70"/>
        <end position="166"/>
    </location>
</feature>
<name>F2RFS7_STRVP</name>
<evidence type="ECO:0000259" key="1">
    <source>
        <dbReference type="Pfam" id="PF13649"/>
    </source>
</evidence>
<dbReference type="PANTHER" id="PTHR43464">
    <property type="entry name" value="METHYLTRANSFERASE"/>
    <property type="match status" value="1"/>
</dbReference>
<organism evidence="2 3">
    <name type="scientific">Streptomyces venezuelae (strain ATCC 10712 / CBS 650.69 / DSM 40230 / JCM 4526 / NBRC 13096 / PD 04745)</name>
    <dbReference type="NCBI Taxonomy" id="953739"/>
    <lineage>
        <taxon>Bacteria</taxon>
        <taxon>Bacillati</taxon>
        <taxon>Actinomycetota</taxon>
        <taxon>Actinomycetes</taxon>
        <taxon>Kitasatosporales</taxon>
        <taxon>Streptomycetaceae</taxon>
        <taxon>Streptomyces</taxon>
    </lineage>
</organism>
<dbReference type="InterPro" id="IPR029063">
    <property type="entry name" value="SAM-dependent_MTases_sf"/>
</dbReference>
<sequence>MRLGGVRGGDSRRAGQQARTVQYMTGSHMSVQQYDGIGEAFEGFKALPLTQYGEVPSFLGLVGDVRGASVLDLACGTGFYSREFKRRGASDVLGVDISGEMIAAARDIERRDPLGVRYDVGDVAELALLDRRFDIALAVQCLNYARDIAEMERMCRNIHRNLVPGGHFFLLAQKPDYAFDCASLETYGFRCEPLPGDVETGTRVRITALVEPEPITIVSAAPRREVYEDCLRAAGFGDIEWVPLRVSEAGLREFGEDFWADLVAHPPLEMLRCRA</sequence>
<dbReference type="GO" id="GO:0010420">
    <property type="term" value="F:polyprenyldihydroxybenzoate methyltransferase activity"/>
    <property type="evidence" value="ECO:0007669"/>
    <property type="project" value="TreeGrafter"/>
</dbReference>
<dbReference type="Pfam" id="PF13649">
    <property type="entry name" value="Methyltransf_25"/>
    <property type="match status" value="1"/>
</dbReference>
<protein>
    <recommendedName>
        <fullName evidence="1">Methyltransferase domain-containing protein</fullName>
    </recommendedName>
</protein>
<evidence type="ECO:0000313" key="2">
    <source>
        <dbReference type="EMBL" id="CCA57229.1"/>
    </source>
</evidence>
<dbReference type="HOGENOM" id="CLU_049749_3_2_11"/>
<dbReference type="EMBL" id="FR845719">
    <property type="protein sequence ID" value="CCA57229.1"/>
    <property type="molecule type" value="Genomic_DNA"/>
</dbReference>
<dbReference type="PATRIC" id="fig|953739.5.peg.6446"/>
<accession>F2RFS7</accession>
<dbReference type="SUPFAM" id="SSF53335">
    <property type="entry name" value="S-adenosyl-L-methionine-dependent methyltransferases"/>
    <property type="match status" value="1"/>
</dbReference>
<dbReference type="STRING" id="953739.SVEN_3943"/>
<reference evidence="2 3" key="1">
    <citation type="journal article" date="2011" name="BMC Genomics">
        <title>Genome-wide analysis of the role of GlnR in Streptomyces venezuelae provides new insights into global nitrogen regulation in actinomycetes.</title>
        <authorList>
            <person name="Pullan S.T."/>
            <person name="Bibb M.J."/>
            <person name="Merrick M."/>
        </authorList>
    </citation>
    <scope>NUCLEOTIDE SEQUENCE [LARGE SCALE GENOMIC DNA]</scope>
    <source>
        <strain evidence="2">ATCC 10712</strain>
    </source>
</reference>
<dbReference type="CDD" id="cd02440">
    <property type="entry name" value="AdoMet_MTases"/>
    <property type="match status" value="1"/>
</dbReference>